<reference evidence="4 5" key="1">
    <citation type="submission" date="2019-12" db="EMBL/GenBank/DDBJ databases">
        <title>Isolation and characterization of three novel carbon monoxide-oxidizing members of Halobacteria from salione crusts and soils.</title>
        <authorList>
            <person name="Myers M.R."/>
            <person name="King G.M."/>
        </authorList>
    </citation>
    <scope>NUCLEOTIDE SEQUENCE [LARGE SCALE GENOMIC DNA]</scope>
    <source>
        <strain evidence="4 5">PCN9</strain>
    </source>
</reference>
<evidence type="ECO:0000256" key="2">
    <source>
        <dbReference type="SAM" id="MobiDB-lite"/>
    </source>
</evidence>
<name>A0A6B0SL38_9EURY</name>
<comment type="caution">
    <text evidence="4">The sequence shown here is derived from an EMBL/GenBank/DDBJ whole genome shotgun (WGS) entry which is preliminary data.</text>
</comment>
<dbReference type="InterPro" id="IPR050463">
    <property type="entry name" value="Gfo/Idh/MocA_oxidrdct_glycsds"/>
</dbReference>
<feature type="domain" description="Gfo/Idh/MocA-like oxidoreductase N-terminal" evidence="3">
    <location>
        <begin position="3"/>
        <end position="120"/>
    </location>
</feature>
<evidence type="ECO:0000256" key="1">
    <source>
        <dbReference type="ARBA" id="ARBA00023002"/>
    </source>
</evidence>
<evidence type="ECO:0000313" key="4">
    <source>
        <dbReference type="EMBL" id="MXR19622.1"/>
    </source>
</evidence>
<feature type="region of interest" description="Disordered" evidence="2">
    <location>
        <begin position="355"/>
        <end position="376"/>
    </location>
</feature>
<dbReference type="RefSeq" id="WP_159525204.1">
    <property type="nucleotide sequence ID" value="NZ_WUUU01000010.1"/>
</dbReference>
<dbReference type="GO" id="GO:0016491">
    <property type="term" value="F:oxidoreductase activity"/>
    <property type="evidence" value="ECO:0007669"/>
    <property type="project" value="UniProtKB-KW"/>
</dbReference>
<dbReference type="AlphaFoldDB" id="A0A6B0SL38"/>
<dbReference type="SUPFAM" id="SSF51735">
    <property type="entry name" value="NAD(P)-binding Rossmann-fold domains"/>
    <property type="match status" value="1"/>
</dbReference>
<dbReference type="PANTHER" id="PTHR43818:SF11">
    <property type="entry name" value="BCDNA.GH03377"/>
    <property type="match status" value="1"/>
</dbReference>
<dbReference type="OrthoDB" id="25239at2157"/>
<dbReference type="Proteomes" id="UP000471521">
    <property type="component" value="Unassembled WGS sequence"/>
</dbReference>
<gene>
    <name evidence="4" type="ORF">GRX66_03005</name>
</gene>
<proteinExistence type="predicted"/>
<dbReference type="Pfam" id="PF01408">
    <property type="entry name" value="GFO_IDH_MocA"/>
    <property type="match status" value="1"/>
</dbReference>
<dbReference type="PANTHER" id="PTHR43818">
    <property type="entry name" value="BCDNA.GH03377"/>
    <property type="match status" value="1"/>
</dbReference>
<evidence type="ECO:0000313" key="5">
    <source>
        <dbReference type="Proteomes" id="UP000471521"/>
    </source>
</evidence>
<evidence type="ECO:0000259" key="3">
    <source>
        <dbReference type="Pfam" id="PF01408"/>
    </source>
</evidence>
<dbReference type="Gene3D" id="3.30.360.10">
    <property type="entry name" value="Dihydrodipicolinate Reductase, domain 2"/>
    <property type="match status" value="1"/>
</dbReference>
<protein>
    <submittedName>
        <fullName evidence="4">Gfo/Idh/MocA family oxidoreductase</fullName>
    </submittedName>
</protein>
<sequence>MTLRTAVVGGGTVSGVHLDGLSKNPRTSLAAICDTDKDAARDIAAEYGIDAYVDAEAMLADTDLDWAHICTPVQTHLPLAKLFIEAGVPIQIEKPITETYEEFEELAACADRHDVVVTEKHNHNFDPVMRAAMAQRRSGELGEVRGVDVVYTGSSRPDDANRGPWNFELAGGEFEEGVPHPVYLTLRAGGYPRSERAVTATTALFGDYDREFAYDSAQLQYVTENDVLCTTKVLGGTRPVRRVLVHGSEKSLTADLISQTLVEHDRDYKASAAARAMNNLDEAGDRLTGTVANARAVLKRKRNEDDWHTLRLLNAHYYQNDAESRALLGGDPDQLPVPLSESRWTMYLMGEIRNAAASPESRGSHPVEPTLGRDDE</sequence>
<dbReference type="EMBL" id="WUUU01000010">
    <property type="protein sequence ID" value="MXR19622.1"/>
    <property type="molecule type" value="Genomic_DNA"/>
</dbReference>
<accession>A0A6B0SL38</accession>
<dbReference type="InterPro" id="IPR036291">
    <property type="entry name" value="NAD(P)-bd_dom_sf"/>
</dbReference>
<keyword evidence="1" id="KW-0560">Oxidoreductase</keyword>
<organism evidence="4 5">
    <name type="scientific">Halobacterium bonnevillei</name>
    <dbReference type="NCBI Taxonomy" id="2692200"/>
    <lineage>
        <taxon>Archaea</taxon>
        <taxon>Methanobacteriati</taxon>
        <taxon>Methanobacteriota</taxon>
        <taxon>Stenosarchaea group</taxon>
        <taxon>Halobacteria</taxon>
        <taxon>Halobacteriales</taxon>
        <taxon>Halobacteriaceae</taxon>
        <taxon>Halobacterium</taxon>
    </lineage>
</organism>
<dbReference type="Gene3D" id="3.40.50.720">
    <property type="entry name" value="NAD(P)-binding Rossmann-like Domain"/>
    <property type="match status" value="1"/>
</dbReference>
<dbReference type="SUPFAM" id="SSF55347">
    <property type="entry name" value="Glyceraldehyde-3-phosphate dehydrogenase-like, C-terminal domain"/>
    <property type="match status" value="1"/>
</dbReference>
<dbReference type="InterPro" id="IPR000683">
    <property type="entry name" value="Gfo/Idh/MocA-like_OxRdtase_N"/>
</dbReference>
<keyword evidence="5" id="KW-1185">Reference proteome</keyword>
<dbReference type="GO" id="GO:0000166">
    <property type="term" value="F:nucleotide binding"/>
    <property type="evidence" value="ECO:0007669"/>
    <property type="project" value="InterPro"/>
</dbReference>